<feature type="compositionally biased region" description="Low complexity" evidence="2">
    <location>
        <begin position="687"/>
        <end position="705"/>
    </location>
</feature>
<proteinExistence type="predicted"/>
<feature type="region of interest" description="Disordered" evidence="2">
    <location>
        <begin position="720"/>
        <end position="757"/>
    </location>
</feature>
<feature type="region of interest" description="Disordered" evidence="2">
    <location>
        <begin position="382"/>
        <end position="420"/>
    </location>
</feature>
<feature type="compositionally biased region" description="Polar residues" evidence="2">
    <location>
        <begin position="91"/>
        <end position="108"/>
    </location>
</feature>
<gene>
    <name evidence="3" type="ORF">OAUR00152_LOCUS4612</name>
</gene>
<organism evidence="3">
    <name type="scientific">Odontella aurita</name>
    <dbReference type="NCBI Taxonomy" id="265563"/>
    <lineage>
        <taxon>Eukaryota</taxon>
        <taxon>Sar</taxon>
        <taxon>Stramenopiles</taxon>
        <taxon>Ochrophyta</taxon>
        <taxon>Bacillariophyta</taxon>
        <taxon>Mediophyceae</taxon>
        <taxon>Biddulphiophycidae</taxon>
        <taxon>Eupodiscales</taxon>
        <taxon>Odontellaceae</taxon>
        <taxon>Odontella</taxon>
    </lineage>
</organism>
<feature type="region of interest" description="Disordered" evidence="2">
    <location>
        <begin position="305"/>
        <end position="365"/>
    </location>
</feature>
<feature type="compositionally biased region" description="Basic and acidic residues" evidence="2">
    <location>
        <begin position="657"/>
        <end position="671"/>
    </location>
</feature>
<sequence length="1405" mass="148882">MSGGDEESANDDDTVDTQALLNGILGTPLTPKPRKSRKPFQPLTREESPPEEVSSPSAEDAGDGSIDTGGSPGGLIEAPMSSENGCEDAENTNAVSNEHSEVQASSAPEQVKEAQDSSSPNHDANVEEKRSISIEALNADGSPAGARLLPDNHGSPSTARQQGGARVSFISPAPKGIGPNYTGTTDFDTDSNPATPQMDMSTPRPRDRRPTWKRARVATPRATPPPSSPAPRPAPPSSHRRYGAAPKSILNSNRKGLAASRGVNIDDLPRRNVAFGSPEAAEYRIGSPSVSMTPMPAGMARALFSIPRRGRRGSGGSSSGSSSGDSVGSSSSSSPESGLVLSDDSNTSSSLELSSDSDGSNRRPPIERTVTIEADVNDLLNNIVDSSGGRSGETSVSTSGLDRTDESASISLSGEGSQTAEIEADVNSLLQKTSNGESLEMNVSENSVKGMGMSKESNTAELEGDLNSLLQKTCAGESLEPNVSVSSGESSCISMSKESHTAELEGDMKSLLQKTAIDQSASNPSRESSARLVFGRGRTENASPSLLGASGLSSTCLSSADGSRLGDLPFQEDTTVELEGDVTALLAKASDPALMSPIDQSRIEPAEISAAAFSSPGANSVDMADAESLASAHSRPTAEGSSFQDRSSVAADEEDDSPGRVERLDFERSTDRPFSPVPEERSSQMESSNSSSSVANSSSSVANGSSSAVLKGATVGFASGIAPPNDRMSFGDRWGCAGTDSSRESSVNSTSQEESSLNLRELAAADTVELEGGANSLLDKIGDVRNRSASTMGGSTIMGESTMTEGVTVELEGDMVALVAATSGGSNESSQVLGKSVDTSGDNISGENSASGESQSSRGDSTSFLMSPPPKVALSIKRGKVVQKNNGGARHASDERDDSPVGSDSERSRPSSRTTAVRENNGPLAEQEVVDLTWEEILKASNLQLADKEATFLSKEEFLFDACRASTKSGNVAIAEVVREFFGAVCREVEGRSENGSALDEFNALLEGGFPSAVDLQRKIRSARRLSGSRSVNNNEQLDLERLRSLASSARDNILSEWRTWETEVADALRHRIAGVSEGIDDEERAVDRNTNFAEDTHESISIMAGRAVRKARRRSMRRRRKAASDMEKEIRELERQVEDAEAALESNREKHRALQSTTEVLAEIDDAMTDASANRTTAGSSKDMLTAIENFGCWTPVVVNTEVISLVFTKFANQPSLLLKFHLADPSQISYSTSLIPSNDKRARIKKATRLYKCGPGVVPYVKSHLESLCKRTSGEKLASQGDIAPVLQRVELELCRLETTTREITSLQGRFRAKFEREKDGGCGEDFNLSLALVGHDGELAVSASFLVSRSYPFGPMETSITPTKGGMNLDSLRRQLIKTAKPGFGYLTRTIDVIRASIRSRP</sequence>
<keyword evidence="1" id="KW-0175">Coiled coil</keyword>
<accession>A0A7S4HWD7</accession>
<feature type="region of interest" description="Disordered" evidence="2">
    <location>
        <begin position="1"/>
        <end position="279"/>
    </location>
</feature>
<reference evidence="3" key="1">
    <citation type="submission" date="2021-01" db="EMBL/GenBank/DDBJ databases">
        <authorList>
            <person name="Corre E."/>
            <person name="Pelletier E."/>
            <person name="Niang G."/>
            <person name="Scheremetjew M."/>
            <person name="Finn R."/>
            <person name="Kale V."/>
            <person name="Holt S."/>
            <person name="Cochrane G."/>
            <person name="Meng A."/>
            <person name="Brown T."/>
            <person name="Cohen L."/>
        </authorList>
    </citation>
    <scope>NUCLEOTIDE SEQUENCE</scope>
    <source>
        <strain evidence="3">Isolate 1302-5</strain>
    </source>
</reference>
<feature type="compositionally biased region" description="Acidic residues" evidence="2">
    <location>
        <begin position="1"/>
        <end position="15"/>
    </location>
</feature>
<feature type="region of interest" description="Disordered" evidence="2">
    <location>
        <begin position="823"/>
        <end position="924"/>
    </location>
</feature>
<evidence type="ECO:0000313" key="3">
    <source>
        <dbReference type="EMBL" id="CAE2211220.1"/>
    </source>
</evidence>
<evidence type="ECO:0000256" key="1">
    <source>
        <dbReference type="SAM" id="Coils"/>
    </source>
</evidence>
<feature type="compositionally biased region" description="Low complexity" evidence="2">
    <location>
        <begin position="319"/>
        <end position="358"/>
    </location>
</feature>
<feature type="compositionally biased region" description="Polar residues" evidence="2">
    <location>
        <begin position="823"/>
        <end position="865"/>
    </location>
</feature>
<name>A0A7S4HWD7_9STRA</name>
<dbReference type="EMBL" id="HBKQ01006911">
    <property type="protein sequence ID" value="CAE2211220.1"/>
    <property type="molecule type" value="Transcribed_RNA"/>
</dbReference>
<protein>
    <submittedName>
        <fullName evidence="3">Uncharacterized protein</fullName>
    </submittedName>
</protein>
<feature type="region of interest" description="Disordered" evidence="2">
    <location>
        <begin position="616"/>
        <end position="705"/>
    </location>
</feature>
<feature type="compositionally biased region" description="Pro residues" evidence="2">
    <location>
        <begin position="222"/>
        <end position="236"/>
    </location>
</feature>
<feature type="coiled-coil region" evidence="1">
    <location>
        <begin position="1117"/>
        <end position="1158"/>
    </location>
</feature>
<feature type="compositionally biased region" description="Polar residues" evidence="2">
    <location>
        <begin position="181"/>
        <end position="200"/>
    </location>
</feature>
<evidence type="ECO:0000256" key="2">
    <source>
        <dbReference type="SAM" id="MobiDB-lite"/>
    </source>
</evidence>
<feature type="compositionally biased region" description="Low complexity" evidence="2">
    <location>
        <begin position="744"/>
        <end position="756"/>
    </location>
</feature>
<feature type="compositionally biased region" description="Polar residues" evidence="2">
    <location>
        <begin position="392"/>
        <end position="420"/>
    </location>
</feature>